<dbReference type="STRING" id="80966.ENSAPOP00000020780"/>
<reference evidence="5" key="2">
    <citation type="submission" date="2025-09" db="UniProtKB">
        <authorList>
            <consortium name="Ensembl"/>
        </authorList>
    </citation>
    <scope>IDENTIFICATION</scope>
</reference>
<dbReference type="CDD" id="cd22139">
    <property type="entry name" value="F-box_unchar"/>
    <property type="match status" value="1"/>
</dbReference>
<feature type="compositionally biased region" description="Basic residues" evidence="3">
    <location>
        <begin position="381"/>
        <end position="394"/>
    </location>
</feature>
<dbReference type="PANTHER" id="PTHR13318">
    <property type="entry name" value="PARTNER OF PAIRED, ISOFORM B-RELATED"/>
    <property type="match status" value="1"/>
</dbReference>
<evidence type="ECO:0000313" key="5">
    <source>
        <dbReference type="Ensembl" id="ENSAPOP00000020780.1"/>
    </source>
</evidence>
<dbReference type="GO" id="GO:0031146">
    <property type="term" value="P:SCF-dependent proteasomal ubiquitin-dependent protein catabolic process"/>
    <property type="evidence" value="ECO:0007669"/>
    <property type="project" value="TreeGrafter"/>
</dbReference>
<dbReference type="Pfam" id="PF25372">
    <property type="entry name" value="DUF7885"/>
    <property type="match status" value="1"/>
</dbReference>
<sequence>MKSRGLEHTTYQQTVCQDYCKTSKLHVSNQRQHIDVSDSNTNPAAHFIKESSSSRSNATHKKSTAYGAVTTLKPKSNDFTYMIYKTAGVQTETEMTENQKGFGKEVEEAQQDEKEKAEDDTMEEIYGNMYKLQESSSDFGMYSHHKMSHSAPKKIPEEIAKAATPRFTCQLKLASHLTVYEQYQLCVDQLHHLRMRQSQHTESGCFTQLPEKGRKTSEETVGSGKAAVRPASHFEVNSHITNLETKKHLHNTGGESAENTEERSSCVTSKNQDESQYKSNRATLSEHTDLKCCDNMTFGEKSTGIRTKSRSLCGKKILINNAHLDPNGKIHPDLMKKAVEYLIKTDVMNTPMEPLRTKPDAVSSVEENAAHPAKPGLLQNKTRHNPSRRSHLRTVKGPQKRNEARGLWKNHGNSNMSLSGGTLQSCQGTTKYTKTLNSSKHTSPNGRGKHMDAHTILQPTETHTLHHHDDPLPRSPTEGVTVHASLNNDRCQHSPAGVPVSDCWLCLPDEVWLSILCLLPHGDLCRLMQVCRRLHTLASDRMLWKDLRIENSSLTDHWLLNVGRRRPHSLCLYSCSGLSVSTCGLERFFSLCRNSLEELKVTSCVGPGLHGDQMLSLIGQLCAYVTSVDVSWSGATDRGVETLSVCGTGLKLSSVVLNGCHVTDVPLKKVVMRHKESLCRLEVFGCQFLTPACLQAIFEMCPGLQHLNIGRVPKVNVHSLTVMASQLKCLISLNLTGLQVVNDATVDTLLQNCVKLQNLTFSSCPEVTDLTLHNICKYLPSIRSLNMSGCPAVTDAGVQSLALGCRRLQQLDLSSTGTGNRGVSLLSSYCSGQLQIVKLNFCHITSEKILKLCRHCQRLKLLHLYGCASVPTEEEIREVNSTVRVYPLP</sequence>
<dbReference type="InterPro" id="IPR036047">
    <property type="entry name" value="F-box-like_dom_sf"/>
</dbReference>
<dbReference type="SMART" id="SM00256">
    <property type="entry name" value="FBOX"/>
    <property type="match status" value="1"/>
</dbReference>
<reference evidence="5" key="1">
    <citation type="submission" date="2025-08" db="UniProtKB">
        <authorList>
            <consortium name="Ensembl"/>
        </authorList>
    </citation>
    <scope>IDENTIFICATION</scope>
</reference>
<name>A0A3Q1GUH2_9TELE</name>
<accession>A0A3Q1GUH2</accession>
<dbReference type="InterPro" id="IPR032675">
    <property type="entry name" value="LRR_dom_sf"/>
</dbReference>
<evidence type="ECO:0000256" key="2">
    <source>
        <dbReference type="ARBA" id="ARBA00022786"/>
    </source>
</evidence>
<feature type="region of interest" description="Disordered" evidence="3">
    <location>
        <begin position="246"/>
        <end position="282"/>
    </location>
</feature>
<dbReference type="PANTHER" id="PTHR13318:SF95">
    <property type="entry name" value="F-BOX PROTEIN YLR352W"/>
    <property type="match status" value="1"/>
</dbReference>
<keyword evidence="1" id="KW-0433">Leucine-rich repeat</keyword>
<organism evidence="5 6">
    <name type="scientific">Acanthochromis polyacanthus</name>
    <name type="common">spiny chromis</name>
    <dbReference type="NCBI Taxonomy" id="80966"/>
    <lineage>
        <taxon>Eukaryota</taxon>
        <taxon>Metazoa</taxon>
        <taxon>Chordata</taxon>
        <taxon>Craniata</taxon>
        <taxon>Vertebrata</taxon>
        <taxon>Euteleostomi</taxon>
        <taxon>Actinopterygii</taxon>
        <taxon>Neopterygii</taxon>
        <taxon>Teleostei</taxon>
        <taxon>Neoteleostei</taxon>
        <taxon>Acanthomorphata</taxon>
        <taxon>Ovalentaria</taxon>
        <taxon>Pomacentridae</taxon>
        <taxon>Acanthochromis</taxon>
    </lineage>
</organism>
<feature type="region of interest" description="Disordered" evidence="3">
    <location>
        <begin position="369"/>
        <end position="402"/>
    </location>
</feature>
<dbReference type="PROSITE" id="PS50181">
    <property type="entry name" value="FBOX"/>
    <property type="match status" value="1"/>
</dbReference>
<keyword evidence="2" id="KW-0833">Ubl conjugation pathway</keyword>
<evidence type="ECO:0000256" key="3">
    <source>
        <dbReference type="SAM" id="MobiDB-lite"/>
    </source>
</evidence>
<dbReference type="GO" id="GO:0019005">
    <property type="term" value="C:SCF ubiquitin ligase complex"/>
    <property type="evidence" value="ECO:0007669"/>
    <property type="project" value="TreeGrafter"/>
</dbReference>
<dbReference type="Pfam" id="PF12937">
    <property type="entry name" value="F-box-like"/>
    <property type="match status" value="1"/>
</dbReference>
<feature type="region of interest" description="Disordered" evidence="3">
    <location>
        <begin position="32"/>
        <end position="62"/>
    </location>
</feature>
<dbReference type="Gene3D" id="3.80.10.10">
    <property type="entry name" value="Ribonuclease Inhibitor"/>
    <property type="match status" value="2"/>
</dbReference>
<proteinExistence type="predicted"/>
<dbReference type="InterPro" id="IPR006553">
    <property type="entry name" value="Leu-rich_rpt_Cys-con_subtyp"/>
</dbReference>
<dbReference type="SUPFAM" id="SSF52047">
    <property type="entry name" value="RNI-like"/>
    <property type="match status" value="1"/>
</dbReference>
<keyword evidence="6" id="KW-1185">Reference proteome</keyword>
<dbReference type="SMART" id="SM00367">
    <property type="entry name" value="LRR_CC"/>
    <property type="match status" value="6"/>
</dbReference>
<dbReference type="GeneTree" id="ENSGT00940000172876"/>
<evidence type="ECO:0000313" key="6">
    <source>
        <dbReference type="Proteomes" id="UP000257200"/>
    </source>
</evidence>
<evidence type="ECO:0000259" key="4">
    <source>
        <dbReference type="PROSITE" id="PS50181"/>
    </source>
</evidence>
<dbReference type="InParanoid" id="A0A3Q1GUH2"/>
<dbReference type="AlphaFoldDB" id="A0A3Q1GUH2"/>
<dbReference type="InterPro" id="IPR057207">
    <property type="entry name" value="FBXL15_LRR"/>
</dbReference>
<evidence type="ECO:0000256" key="1">
    <source>
        <dbReference type="ARBA" id="ARBA00022614"/>
    </source>
</evidence>
<dbReference type="Proteomes" id="UP000257200">
    <property type="component" value="Unplaced"/>
</dbReference>
<dbReference type="InterPro" id="IPR001810">
    <property type="entry name" value="F-box_dom"/>
</dbReference>
<feature type="domain" description="F-box" evidence="4">
    <location>
        <begin position="501"/>
        <end position="547"/>
    </location>
</feature>
<feature type="compositionally biased region" description="Polar residues" evidence="3">
    <location>
        <begin position="32"/>
        <end position="43"/>
    </location>
</feature>
<dbReference type="SUPFAM" id="SSF81383">
    <property type="entry name" value="F-box domain"/>
    <property type="match status" value="1"/>
</dbReference>
<protein>
    <submittedName>
        <fullName evidence="5">F-box/LRR-repeat protein 7-like</fullName>
    </submittedName>
</protein>
<dbReference type="Ensembl" id="ENSAPOT00000031001.1">
    <property type="protein sequence ID" value="ENSAPOP00000020780.1"/>
    <property type="gene ID" value="ENSAPOG00000024389.1"/>
</dbReference>